<keyword evidence="3" id="KW-1185">Reference proteome</keyword>
<reference evidence="2 3" key="1">
    <citation type="submission" date="2017-11" db="EMBL/GenBank/DDBJ databases">
        <title>The genome of Rhizophagus clarus HR1 reveals common genetic basis of auxotrophy among arbuscular mycorrhizal fungi.</title>
        <authorList>
            <person name="Kobayashi Y."/>
        </authorList>
    </citation>
    <scope>NUCLEOTIDE SEQUENCE [LARGE SCALE GENOMIC DNA]</scope>
    <source>
        <strain evidence="2 3">HR1</strain>
    </source>
</reference>
<dbReference type="GO" id="GO:0005737">
    <property type="term" value="C:cytoplasm"/>
    <property type="evidence" value="ECO:0007669"/>
    <property type="project" value="TreeGrafter"/>
</dbReference>
<evidence type="ECO:0000313" key="2">
    <source>
        <dbReference type="EMBL" id="GBB89712.1"/>
    </source>
</evidence>
<dbReference type="PANTHER" id="PTHR23257:SF963">
    <property type="entry name" value="AT08303P"/>
    <property type="match status" value="1"/>
</dbReference>
<comment type="caution">
    <text evidence="2">The sequence shown here is derived from an EMBL/GenBank/DDBJ whole genome shotgun (WGS) entry which is preliminary data.</text>
</comment>
<dbReference type="InterPro" id="IPR000719">
    <property type="entry name" value="Prot_kinase_dom"/>
</dbReference>
<dbReference type="Proteomes" id="UP000247702">
    <property type="component" value="Unassembled WGS sequence"/>
</dbReference>
<name>A0A2Z6QLZ0_9GLOM</name>
<dbReference type="SUPFAM" id="SSF56112">
    <property type="entry name" value="Protein kinase-like (PK-like)"/>
    <property type="match status" value="1"/>
</dbReference>
<dbReference type="PANTHER" id="PTHR23257">
    <property type="entry name" value="SERINE-THREONINE PROTEIN KINASE"/>
    <property type="match status" value="1"/>
</dbReference>
<dbReference type="InterPro" id="IPR050167">
    <property type="entry name" value="Ser_Thr_protein_kinase"/>
</dbReference>
<dbReference type="Gene3D" id="1.10.510.10">
    <property type="entry name" value="Transferase(Phosphotransferase) domain 1"/>
    <property type="match status" value="1"/>
</dbReference>
<organism evidence="2 3">
    <name type="scientific">Rhizophagus clarus</name>
    <dbReference type="NCBI Taxonomy" id="94130"/>
    <lineage>
        <taxon>Eukaryota</taxon>
        <taxon>Fungi</taxon>
        <taxon>Fungi incertae sedis</taxon>
        <taxon>Mucoromycota</taxon>
        <taxon>Glomeromycotina</taxon>
        <taxon>Glomeromycetes</taxon>
        <taxon>Glomerales</taxon>
        <taxon>Glomeraceae</taxon>
        <taxon>Rhizophagus</taxon>
    </lineage>
</organism>
<evidence type="ECO:0000313" key="3">
    <source>
        <dbReference type="Proteomes" id="UP000247702"/>
    </source>
</evidence>
<dbReference type="GO" id="GO:0005524">
    <property type="term" value="F:ATP binding"/>
    <property type="evidence" value="ECO:0007669"/>
    <property type="project" value="InterPro"/>
</dbReference>
<feature type="domain" description="Protein kinase" evidence="1">
    <location>
        <begin position="102"/>
        <end position="380"/>
    </location>
</feature>
<dbReference type="Pfam" id="PF07714">
    <property type="entry name" value="PK_Tyr_Ser-Thr"/>
    <property type="match status" value="1"/>
</dbReference>
<gene>
    <name evidence="2" type="ORF">RclHR1_01650019</name>
</gene>
<evidence type="ECO:0000259" key="1">
    <source>
        <dbReference type="PROSITE" id="PS50011"/>
    </source>
</evidence>
<proteinExistence type="predicted"/>
<protein>
    <recommendedName>
        <fullName evidence="1">Protein kinase domain-containing protein</fullName>
    </recommendedName>
</protein>
<sequence>MNYFNGDKQYVCFRCKQVSDTNSKYCEACISKNWKEKYGKCMECQQIITAKEWCQTCNSKRFQRNFDNWTSGNDEVDKFIQDTQLSAKNCFQVLEWIPYDRFNKPKLIGEGGFGKVYRASWKDGYITHWDTSCNQWKRCKEKYNFVALKTHLKVHRVKAPLQVIKCHGISQDPITKEYIMVMNYAKNGNLQTFLKEKRKDLCKTNKWPLKELDFNLRLWKYKLGILYNISSELYKIHGKGLIHRDLHIGNIVCNSLPCITDMGLCKPANYHELNNKEKKGPYGVESYLAPEILRGENYTQASDIYSLGIIIYEVISELPPYYNISTRDRILAVEICEGLRPEFNIKVPQLILHLIKRCLDADPLNRPSTSEISRTFHEWLTEFNKYCENRLENEEAPRTELIKQIEETEKINNENTKKINNSSSNNSSLTNETIYKSRLLNFKNLPEPKNSNDYYENYENILSKIYSGTFLKSESNDLDSLKI</sequence>
<dbReference type="AlphaFoldDB" id="A0A2Z6QLZ0"/>
<dbReference type="GO" id="GO:0007165">
    <property type="term" value="P:signal transduction"/>
    <property type="evidence" value="ECO:0007669"/>
    <property type="project" value="TreeGrafter"/>
</dbReference>
<dbReference type="InterPro" id="IPR011009">
    <property type="entry name" value="Kinase-like_dom_sf"/>
</dbReference>
<accession>A0A2Z6QLZ0</accession>
<dbReference type="PROSITE" id="PS50011">
    <property type="entry name" value="PROTEIN_KINASE_DOM"/>
    <property type="match status" value="1"/>
</dbReference>
<dbReference type="EMBL" id="BEXD01000724">
    <property type="protein sequence ID" value="GBB89712.1"/>
    <property type="molecule type" value="Genomic_DNA"/>
</dbReference>
<dbReference type="GO" id="GO:0004672">
    <property type="term" value="F:protein kinase activity"/>
    <property type="evidence" value="ECO:0007669"/>
    <property type="project" value="InterPro"/>
</dbReference>
<dbReference type="InterPro" id="IPR001245">
    <property type="entry name" value="Ser-Thr/Tyr_kinase_cat_dom"/>
</dbReference>